<evidence type="ECO:0000256" key="1">
    <source>
        <dbReference type="SAM" id="MobiDB-lite"/>
    </source>
</evidence>
<feature type="region of interest" description="Disordered" evidence="1">
    <location>
        <begin position="391"/>
        <end position="418"/>
    </location>
</feature>
<evidence type="ECO:0000313" key="3">
    <source>
        <dbReference type="Proteomes" id="UP001152795"/>
    </source>
</evidence>
<gene>
    <name evidence="2" type="ORF">PACLA_8A004810</name>
</gene>
<feature type="compositionally biased region" description="Polar residues" evidence="1">
    <location>
        <begin position="406"/>
        <end position="418"/>
    </location>
</feature>
<dbReference type="EMBL" id="CACRXK020010013">
    <property type="protein sequence ID" value="CAB4018454.1"/>
    <property type="molecule type" value="Genomic_DNA"/>
</dbReference>
<accession>A0A7D9IXE4</accession>
<dbReference type="PANTHER" id="PTHR31751">
    <property type="entry name" value="SI:CH211-108C17.2-RELATED-RELATED"/>
    <property type="match status" value="1"/>
</dbReference>
<proteinExistence type="predicted"/>
<dbReference type="Proteomes" id="UP001152795">
    <property type="component" value="Unassembled WGS sequence"/>
</dbReference>
<name>A0A7D9IXE4_PARCT</name>
<feature type="region of interest" description="Disordered" evidence="1">
    <location>
        <begin position="31"/>
        <end position="84"/>
    </location>
</feature>
<feature type="non-terminal residue" evidence="2">
    <location>
        <position position="1"/>
    </location>
</feature>
<evidence type="ECO:0000313" key="2">
    <source>
        <dbReference type="EMBL" id="CAB4018454.1"/>
    </source>
</evidence>
<reference evidence="2" key="1">
    <citation type="submission" date="2020-04" db="EMBL/GenBank/DDBJ databases">
        <authorList>
            <person name="Alioto T."/>
            <person name="Alioto T."/>
            <person name="Gomez Garrido J."/>
        </authorList>
    </citation>
    <scope>NUCLEOTIDE SEQUENCE</scope>
    <source>
        <strain evidence="2">A484AB</strain>
    </source>
</reference>
<protein>
    <submittedName>
        <fullName evidence="2">Uncharacterized protein</fullName>
    </submittedName>
</protein>
<dbReference type="AlphaFoldDB" id="A0A7D9IXE4"/>
<dbReference type="PANTHER" id="PTHR31751:SF42">
    <property type="entry name" value="PROTEIN CBG10204"/>
    <property type="match status" value="1"/>
</dbReference>
<feature type="compositionally biased region" description="Basic and acidic residues" evidence="1">
    <location>
        <begin position="31"/>
        <end position="47"/>
    </location>
</feature>
<comment type="caution">
    <text evidence="2">The sequence shown here is derived from an EMBL/GenBank/DDBJ whole genome shotgun (WGS) entry which is preliminary data.</text>
</comment>
<organism evidence="2 3">
    <name type="scientific">Paramuricea clavata</name>
    <name type="common">Red gorgonian</name>
    <name type="synonym">Violescent sea-whip</name>
    <dbReference type="NCBI Taxonomy" id="317549"/>
    <lineage>
        <taxon>Eukaryota</taxon>
        <taxon>Metazoa</taxon>
        <taxon>Cnidaria</taxon>
        <taxon>Anthozoa</taxon>
        <taxon>Octocorallia</taxon>
        <taxon>Malacalcyonacea</taxon>
        <taxon>Plexauridae</taxon>
        <taxon>Paramuricea</taxon>
    </lineage>
</organism>
<feature type="compositionally biased region" description="Acidic residues" evidence="1">
    <location>
        <begin position="48"/>
        <end position="79"/>
    </location>
</feature>
<sequence length="418" mass="47826">MQSKRLLPTYEAVFYFNTYLVNKLEQLLEQKSVSEKESEKEETKMEAMEDESETEDPAYEVEDAEVDSEAEEEEIEEESSGLLQVDGNLRTEPKRIVFLSQLLLLFNFCHCCKADNPLVEAKVLLGGGSYTKLWQIFLHMGLGCISHNTYFHYQRTVNFQPSIYTGKKYQAMLMEKAKQVKDGVVIAGDGRHGSMGHSAKFCAIYNFLLYVCTNHTFQSCTEIWKVLSKIAKEKDCEAVNEWIKPYSPLHKKVCTALTNTRLMKGIKKASPLAQTSCLEGFHSVLNHFAPKMIAYCYVGQYCRHILAVIHFNFNLRREMKRNDSDGSERVKISYPKFKNGEATVRNVRVAQNFAYIQEIYETFELSSKADLKGAAVKLKEMCPPPMNTMLSKQTKREALKKRSDRSQIVIQDVPPTTS</sequence>
<feature type="compositionally biased region" description="Basic and acidic residues" evidence="1">
    <location>
        <begin position="394"/>
        <end position="405"/>
    </location>
</feature>
<keyword evidence="3" id="KW-1185">Reference proteome</keyword>